<proteinExistence type="predicted"/>
<gene>
    <name evidence="5" type="ORF">PghCCS26_58810</name>
</gene>
<dbReference type="RefSeq" id="WP_317982238.1">
    <property type="nucleotide sequence ID" value="NZ_BTCL01000035.1"/>
</dbReference>
<name>A0ABQ6NUJ0_9BACL</name>
<dbReference type="InterPro" id="IPR036388">
    <property type="entry name" value="WH-like_DNA-bd_sf"/>
</dbReference>
<feature type="domain" description="HTH marR-type" evidence="4">
    <location>
        <begin position="25"/>
        <end position="158"/>
    </location>
</feature>
<reference evidence="5 6" key="1">
    <citation type="submission" date="2023-05" db="EMBL/GenBank/DDBJ databases">
        <title>Draft genome of Paenibacillus sp. CCS26.</title>
        <authorList>
            <person name="Akita H."/>
            <person name="Shinto Y."/>
            <person name="Kimura Z."/>
        </authorList>
    </citation>
    <scope>NUCLEOTIDE SEQUENCE [LARGE SCALE GENOMIC DNA]</scope>
    <source>
        <strain evidence="5 6">CCS26</strain>
    </source>
</reference>
<dbReference type="InterPro" id="IPR011991">
    <property type="entry name" value="ArsR-like_HTH"/>
</dbReference>
<dbReference type="CDD" id="cd00090">
    <property type="entry name" value="HTH_ARSR"/>
    <property type="match status" value="1"/>
</dbReference>
<dbReference type="SUPFAM" id="SSF46785">
    <property type="entry name" value="Winged helix' DNA-binding domain"/>
    <property type="match status" value="1"/>
</dbReference>
<dbReference type="PANTHER" id="PTHR42756">
    <property type="entry name" value="TRANSCRIPTIONAL REGULATOR, MARR"/>
    <property type="match status" value="1"/>
</dbReference>
<accession>A0ABQ6NUJ0</accession>
<dbReference type="SMART" id="SM00347">
    <property type="entry name" value="HTH_MARR"/>
    <property type="match status" value="1"/>
</dbReference>
<evidence type="ECO:0000313" key="6">
    <source>
        <dbReference type="Proteomes" id="UP001285921"/>
    </source>
</evidence>
<keyword evidence="3" id="KW-0804">Transcription</keyword>
<sequence length="158" mass="17489">MTKDIDPATAADIEQQVENPEAFLHTCLYFTANRLSRAITRMADDAFAPTGLAPGYGYVIRLSVAKPGITQKELSEKLYITPSTLTRFIDKLEAKQLVERKVQGKTVLVYPTDKGRELEPTIRAASKKLLESYQAILGNEAAAQLTLSLETTSEQLEK</sequence>
<evidence type="ECO:0000256" key="2">
    <source>
        <dbReference type="ARBA" id="ARBA00023125"/>
    </source>
</evidence>
<evidence type="ECO:0000313" key="5">
    <source>
        <dbReference type="EMBL" id="GMK48751.1"/>
    </source>
</evidence>
<keyword evidence="2" id="KW-0238">DNA-binding</keyword>
<dbReference type="Pfam" id="PF01047">
    <property type="entry name" value="MarR"/>
    <property type="match status" value="1"/>
</dbReference>
<dbReference type="Gene3D" id="1.10.10.10">
    <property type="entry name" value="Winged helix-like DNA-binding domain superfamily/Winged helix DNA-binding domain"/>
    <property type="match status" value="1"/>
</dbReference>
<evidence type="ECO:0000256" key="3">
    <source>
        <dbReference type="ARBA" id="ARBA00023163"/>
    </source>
</evidence>
<protein>
    <recommendedName>
        <fullName evidence="4">HTH marR-type domain-containing protein</fullName>
    </recommendedName>
</protein>
<dbReference type="InterPro" id="IPR000835">
    <property type="entry name" value="HTH_MarR-typ"/>
</dbReference>
<dbReference type="EMBL" id="BTCL01000035">
    <property type="protein sequence ID" value="GMK48751.1"/>
    <property type="molecule type" value="Genomic_DNA"/>
</dbReference>
<dbReference type="Proteomes" id="UP001285921">
    <property type="component" value="Unassembled WGS sequence"/>
</dbReference>
<organism evidence="5 6">
    <name type="scientific">Paenibacillus glycanilyticus</name>
    <dbReference type="NCBI Taxonomy" id="126569"/>
    <lineage>
        <taxon>Bacteria</taxon>
        <taxon>Bacillati</taxon>
        <taxon>Bacillota</taxon>
        <taxon>Bacilli</taxon>
        <taxon>Bacillales</taxon>
        <taxon>Paenibacillaceae</taxon>
        <taxon>Paenibacillus</taxon>
    </lineage>
</organism>
<keyword evidence="6" id="KW-1185">Reference proteome</keyword>
<dbReference type="PROSITE" id="PS50995">
    <property type="entry name" value="HTH_MARR_2"/>
    <property type="match status" value="1"/>
</dbReference>
<dbReference type="PRINTS" id="PR00598">
    <property type="entry name" value="HTHMARR"/>
</dbReference>
<keyword evidence="1" id="KW-0805">Transcription regulation</keyword>
<evidence type="ECO:0000256" key="1">
    <source>
        <dbReference type="ARBA" id="ARBA00023015"/>
    </source>
</evidence>
<dbReference type="PANTHER" id="PTHR42756:SF1">
    <property type="entry name" value="TRANSCRIPTIONAL REPRESSOR OF EMRAB OPERON"/>
    <property type="match status" value="1"/>
</dbReference>
<dbReference type="InterPro" id="IPR036390">
    <property type="entry name" value="WH_DNA-bd_sf"/>
</dbReference>
<evidence type="ECO:0000259" key="4">
    <source>
        <dbReference type="PROSITE" id="PS50995"/>
    </source>
</evidence>
<comment type="caution">
    <text evidence="5">The sequence shown here is derived from an EMBL/GenBank/DDBJ whole genome shotgun (WGS) entry which is preliminary data.</text>
</comment>